<evidence type="ECO:0000256" key="1">
    <source>
        <dbReference type="ARBA" id="ARBA00004370"/>
    </source>
</evidence>
<keyword evidence="11" id="KW-1185">Reference proteome</keyword>
<dbReference type="OrthoDB" id="260519at2759"/>
<dbReference type="Gene3D" id="3.10.120.10">
    <property type="entry name" value="Cytochrome b5-like heme/steroid binding domain"/>
    <property type="match status" value="1"/>
</dbReference>
<accession>A0A8J2R2X7</accession>
<keyword evidence="5 8" id="KW-0408">Iron</keyword>
<dbReference type="InterPro" id="IPR036400">
    <property type="entry name" value="Cyt_B5-like_heme/steroid_sf"/>
</dbReference>
<comment type="caution">
    <text evidence="10">The sequence shown here is derived from an EMBL/GenBank/DDBJ whole genome shotgun (WGS) entry which is preliminary data.</text>
</comment>
<dbReference type="PANTHER" id="PTHR19359">
    <property type="entry name" value="CYTOCHROME B5"/>
    <property type="match status" value="1"/>
</dbReference>
<dbReference type="InterPro" id="IPR001199">
    <property type="entry name" value="Cyt_B5-like_heme/steroid-bd"/>
</dbReference>
<keyword evidence="2 8" id="KW-0349">Heme</keyword>
<evidence type="ECO:0000256" key="6">
    <source>
        <dbReference type="ARBA" id="ARBA00023136"/>
    </source>
</evidence>
<dbReference type="InterPro" id="IPR018506">
    <property type="entry name" value="Cyt_B5_heme-BS"/>
</dbReference>
<evidence type="ECO:0000256" key="5">
    <source>
        <dbReference type="ARBA" id="ARBA00023004"/>
    </source>
</evidence>
<feature type="domain" description="Cytochrome b5 heme-binding" evidence="9">
    <location>
        <begin position="2"/>
        <end position="81"/>
    </location>
</feature>
<evidence type="ECO:0000256" key="8">
    <source>
        <dbReference type="RuleBase" id="RU362121"/>
    </source>
</evidence>
<keyword evidence="8" id="KW-1133">Transmembrane helix</keyword>
<dbReference type="SUPFAM" id="SSF55856">
    <property type="entry name" value="Cytochrome b5-like heme/steroid binding domain"/>
    <property type="match status" value="1"/>
</dbReference>
<sequence length="92" mass="10500">MARQITIEEVKKHKRKNSVWMIIHDDVYDVTSFLHEHPGGEESLLDFAGKDGSQAFEDVHHSEDASRSYKWVFLALAGAIALGVVWKKYISK</sequence>
<proteinExistence type="inferred from homology"/>
<dbReference type="Pfam" id="PF00173">
    <property type="entry name" value="Cyt-b5"/>
    <property type="match status" value="1"/>
</dbReference>
<evidence type="ECO:0000256" key="2">
    <source>
        <dbReference type="ARBA" id="ARBA00022617"/>
    </source>
</evidence>
<comment type="subcellular location">
    <subcellularLocation>
        <location evidence="1">Membrane</location>
    </subcellularLocation>
</comment>
<gene>
    <name evidence="10" type="ORF">DCHRY22_LOCUS14455</name>
</gene>
<evidence type="ECO:0000256" key="3">
    <source>
        <dbReference type="ARBA" id="ARBA00022692"/>
    </source>
</evidence>
<evidence type="ECO:0000256" key="7">
    <source>
        <dbReference type="ARBA" id="ARBA00038168"/>
    </source>
</evidence>
<evidence type="ECO:0000256" key="4">
    <source>
        <dbReference type="ARBA" id="ARBA00022723"/>
    </source>
</evidence>
<dbReference type="GO" id="GO:0020037">
    <property type="term" value="F:heme binding"/>
    <property type="evidence" value="ECO:0007669"/>
    <property type="project" value="UniProtKB-UniRule"/>
</dbReference>
<dbReference type="GO" id="GO:0016020">
    <property type="term" value="C:membrane"/>
    <property type="evidence" value="ECO:0007669"/>
    <property type="project" value="UniProtKB-SubCell"/>
</dbReference>
<dbReference type="FunFam" id="3.10.120.10:FF:000002">
    <property type="entry name" value="Cytochrome b5 type B"/>
    <property type="match status" value="1"/>
</dbReference>
<dbReference type="EMBL" id="CAKASE010000081">
    <property type="protein sequence ID" value="CAG9582967.1"/>
    <property type="molecule type" value="Genomic_DNA"/>
</dbReference>
<dbReference type="PROSITE" id="PS00191">
    <property type="entry name" value="CYTOCHROME_B5_1"/>
    <property type="match status" value="1"/>
</dbReference>
<dbReference type="Proteomes" id="UP000789524">
    <property type="component" value="Unassembled WGS sequence"/>
</dbReference>
<keyword evidence="3 8" id="KW-0812">Transmembrane</keyword>
<comment type="similarity">
    <text evidence="7 8">Belongs to the cytochrome b5 family.</text>
</comment>
<evidence type="ECO:0000313" key="10">
    <source>
        <dbReference type="EMBL" id="CAG9582967.1"/>
    </source>
</evidence>
<dbReference type="PANTHER" id="PTHR19359:SF95">
    <property type="entry name" value="CYTOCHROME B5 TYPE B"/>
    <property type="match status" value="1"/>
</dbReference>
<dbReference type="AlphaFoldDB" id="A0A8J2R2X7"/>
<dbReference type="InterPro" id="IPR050668">
    <property type="entry name" value="Cytochrome_b5"/>
</dbReference>
<dbReference type="SMART" id="SM01117">
    <property type="entry name" value="Cyt-b5"/>
    <property type="match status" value="1"/>
</dbReference>
<protein>
    <submittedName>
        <fullName evidence="10">(African queen) hypothetical protein</fullName>
    </submittedName>
</protein>
<evidence type="ECO:0000313" key="11">
    <source>
        <dbReference type="Proteomes" id="UP000789524"/>
    </source>
</evidence>
<reference evidence="10" key="1">
    <citation type="submission" date="2021-09" db="EMBL/GenBank/DDBJ databases">
        <authorList>
            <person name="Martin H S."/>
        </authorList>
    </citation>
    <scope>NUCLEOTIDE SEQUENCE</scope>
</reference>
<keyword evidence="4 8" id="KW-0479">Metal-binding</keyword>
<keyword evidence="6 8" id="KW-0472">Membrane</keyword>
<evidence type="ECO:0000259" key="9">
    <source>
        <dbReference type="PROSITE" id="PS50255"/>
    </source>
</evidence>
<dbReference type="GO" id="GO:0046872">
    <property type="term" value="F:metal ion binding"/>
    <property type="evidence" value="ECO:0007669"/>
    <property type="project" value="UniProtKB-UniRule"/>
</dbReference>
<dbReference type="PRINTS" id="PR00363">
    <property type="entry name" value="CYTOCHROMEB5"/>
</dbReference>
<organism evidence="10 11">
    <name type="scientific">Danaus chrysippus</name>
    <name type="common">African queen</name>
    <dbReference type="NCBI Taxonomy" id="151541"/>
    <lineage>
        <taxon>Eukaryota</taxon>
        <taxon>Metazoa</taxon>
        <taxon>Ecdysozoa</taxon>
        <taxon>Arthropoda</taxon>
        <taxon>Hexapoda</taxon>
        <taxon>Insecta</taxon>
        <taxon>Pterygota</taxon>
        <taxon>Neoptera</taxon>
        <taxon>Endopterygota</taxon>
        <taxon>Lepidoptera</taxon>
        <taxon>Glossata</taxon>
        <taxon>Ditrysia</taxon>
        <taxon>Papilionoidea</taxon>
        <taxon>Nymphalidae</taxon>
        <taxon>Danainae</taxon>
        <taxon>Danaini</taxon>
        <taxon>Danaina</taxon>
        <taxon>Danaus</taxon>
        <taxon>Anosia</taxon>
    </lineage>
</organism>
<dbReference type="PROSITE" id="PS50255">
    <property type="entry name" value="CYTOCHROME_B5_2"/>
    <property type="match status" value="1"/>
</dbReference>
<feature type="transmembrane region" description="Helical" evidence="8">
    <location>
        <begin position="68"/>
        <end position="86"/>
    </location>
</feature>
<name>A0A8J2R2X7_9NEOP</name>